<organism evidence="2 3">
    <name type="scientific">Kribbella shirazensis</name>
    <dbReference type="NCBI Taxonomy" id="1105143"/>
    <lineage>
        <taxon>Bacteria</taxon>
        <taxon>Bacillati</taxon>
        <taxon>Actinomycetota</taxon>
        <taxon>Actinomycetes</taxon>
        <taxon>Propionibacteriales</taxon>
        <taxon>Kribbellaceae</taxon>
        <taxon>Kribbella</taxon>
    </lineage>
</organism>
<dbReference type="SUPFAM" id="SSF56524">
    <property type="entry name" value="Oxidoreductase molybdopterin-binding domain"/>
    <property type="match status" value="1"/>
</dbReference>
<dbReference type="EMBL" id="JAASRO010000001">
    <property type="protein sequence ID" value="NIK61368.1"/>
    <property type="molecule type" value="Genomic_DNA"/>
</dbReference>
<accession>A0A7X6A4Y0</accession>
<comment type="caution">
    <text evidence="2">The sequence shown here is derived from an EMBL/GenBank/DDBJ whole genome shotgun (WGS) entry which is preliminary data.</text>
</comment>
<dbReference type="AlphaFoldDB" id="A0A7X6A4Y0"/>
<evidence type="ECO:0000313" key="2">
    <source>
        <dbReference type="EMBL" id="NIK61368.1"/>
    </source>
</evidence>
<sequence length="30" mass="3845">MHDQDEPGFWEQLGYHNYGDPWREERHWND</sequence>
<gene>
    <name evidence="2" type="ORF">BJY22_007085</name>
</gene>
<protein>
    <submittedName>
        <fullName evidence="2">DMSO/TMAO reductase YedYZ molybdopterin-dependent catalytic subunit</fullName>
    </submittedName>
</protein>
<dbReference type="InterPro" id="IPR036374">
    <property type="entry name" value="OxRdtase_Mopterin-bd_sf"/>
</dbReference>
<proteinExistence type="predicted"/>
<evidence type="ECO:0000313" key="3">
    <source>
        <dbReference type="Proteomes" id="UP000555407"/>
    </source>
</evidence>
<name>A0A7X6A4Y0_9ACTN</name>
<keyword evidence="3" id="KW-1185">Reference proteome</keyword>
<evidence type="ECO:0000256" key="1">
    <source>
        <dbReference type="SAM" id="MobiDB-lite"/>
    </source>
</evidence>
<feature type="region of interest" description="Disordered" evidence="1">
    <location>
        <begin position="1"/>
        <end position="20"/>
    </location>
</feature>
<reference evidence="2 3" key="1">
    <citation type="submission" date="2020-03" db="EMBL/GenBank/DDBJ databases">
        <title>Sequencing the genomes of 1000 actinobacteria strains.</title>
        <authorList>
            <person name="Klenk H.-P."/>
        </authorList>
    </citation>
    <scope>NUCLEOTIDE SEQUENCE [LARGE SCALE GENOMIC DNA]</scope>
    <source>
        <strain evidence="2 3">DSM 45490</strain>
    </source>
</reference>
<dbReference type="Proteomes" id="UP000555407">
    <property type="component" value="Unassembled WGS sequence"/>
</dbReference>